<evidence type="ECO:0000313" key="1">
    <source>
        <dbReference type="EMBL" id="CAA0252769.1"/>
    </source>
</evidence>
<dbReference type="OrthoDB" id="1102677at2759"/>
<organism evidence="1 2">
    <name type="scientific">Arabidopsis thaliana</name>
    <name type="common">Mouse-ear cress</name>
    <dbReference type="NCBI Taxonomy" id="3702"/>
    <lineage>
        <taxon>Eukaryota</taxon>
        <taxon>Viridiplantae</taxon>
        <taxon>Streptophyta</taxon>
        <taxon>Embryophyta</taxon>
        <taxon>Tracheophyta</taxon>
        <taxon>Spermatophyta</taxon>
        <taxon>Magnoliopsida</taxon>
        <taxon>eudicotyledons</taxon>
        <taxon>Gunneridae</taxon>
        <taxon>Pentapetalae</taxon>
        <taxon>rosids</taxon>
        <taxon>malvids</taxon>
        <taxon>Brassicales</taxon>
        <taxon>Brassicaceae</taxon>
        <taxon>Camelineae</taxon>
        <taxon>Arabidopsis</taxon>
    </lineage>
</organism>
<protein>
    <submittedName>
        <fullName evidence="1">Uncharacterized protein</fullName>
    </submittedName>
</protein>
<sequence length="173" mass="19378">MDSPESKLISLATQLISLDNSSDLELVSCTIIQIISLVSSMDLDSQPKPETKLMSLIAQTISLFNSMDLDSQPEPLRNLISLITQELSLQNSIDSDSEPKPNSQVMSLYSETFKLKPRPELISIIVQIYSLFMSPEPDFHRFRFGFEFRFGDGVKAHISHFSNTHSRHGCGNG</sequence>
<dbReference type="AlphaFoldDB" id="A0A5S9W997"/>
<accession>A0A5S9W997</accession>
<dbReference type="ExpressionAtlas" id="A0A5S9W997">
    <property type="expression patterns" value="baseline and differential"/>
</dbReference>
<name>A0A5S9W997_ARATH</name>
<dbReference type="Proteomes" id="UP000434276">
    <property type="component" value="Unassembled WGS sequence"/>
</dbReference>
<evidence type="ECO:0000313" key="2">
    <source>
        <dbReference type="Proteomes" id="UP000434276"/>
    </source>
</evidence>
<proteinExistence type="predicted"/>
<reference evidence="1 2" key="1">
    <citation type="submission" date="2019-12" db="EMBL/GenBank/DDBJ databases">
        <authorList>
            <person name="Jiao W.-B."/>
            <person name="Schneeberger K."/>
        </authorList>
    </citation>
    <scope>NUCLEOTIDE SEQUENCE [LARGE SCALE GENOMIC DNA]</scope>
    <source>
        <strain evidence="2">cv. C24</strain>
    </source>
</reference>
<gene>
    <name evidence="1" type="ORF">C24_LOCUS2866</name>
</gene>
<dbReference type="EMBL" id="CACSHJ010000087">
    <property type="protein sequence ID" value="CAA0252769.1"/>
    <property type="molecule type" value="Genomic_DNA"/>
</dbReference>